<dbReference type="InterPro" id="IPR045063">
    <property type="entry name" value="Dynamin_N"/>
</dbReference>
<protein>
    <submittedName>
        <fullName evidence="4">Dynamin GTPase</fullName>
    </submittedName>
</protein>
<dbReference type="Gene3D" id="1.20.120.1240">
    <property type="entry name" value="Dynamin, middle domain"/>
    <property type="match status" value="1"/>
</dbReference>
<comment type="caution">
    <text evidence="4">The sequence shown here is derived from an EMBL/GenBank/DDBJ whole genome shotgun (WGS) entry which is preliminary data.</text>
</comment>
<dbReference type="SUPFAM" id="SSF52540">
    <property type="entry name" value="P-loop containing nucleoside triphosphate hydrolases"/>
    <property type="match status" value="1"/>
</dbReference>
<dbReference type="Gene3D" id="3.40.50.300">
    <property type="entry name" value="P-loop containing nucleotide triphosphate hydrolases"/>
    <property type="match status" value="1"/>
</dbReference>
<evidence type="ECO:0000313" key="4">
    <source>
        <dbReference type="EMBL" id="KAK8075327.1"/>
    </source>
</evidence>
<dbReference type="Pfam" id="PF01031">
    <property type="entry name" value="Dynamin_M"/>
    <property type="match status" value="1"/>
</dbReference>
<organism evidence="4 5">
    <name type="scientific">Apiospora hydei</name>
    <dbReference type="NCBI Taxonomy" id="1337664"/>
    <lineage>
        <taxon>Eukaryota</taxon>
        <taxon>Fungi</taxon>
        <taxon>Dikarya</taxon>
        <taxon>Ascomycota</taxon>
        <taxon>Pezizomycotina</taxon>
        <taxon>Sordariomycetes</taxon>
        <taxon>Xylariomycetidae</taxon>
        <taxon>Amphisphaeriales</taxon>
        <taxon>Apiosporaceae</taxon>
        <taxon>Apiospora</taxon>
    </lineage>
</organism>
<gene>
    <name evidence="4" type="ORF">PG997_009990</name>
</gene>
<sequence length="445" mass="50142">MSELPQVTYDASALMGLRGHPSVVGGNAFASDVLRIEVTGHTDLNLTVVDLPGLISVANEEQTDADVELIREMVDVYVSSRRAIVLAVVQAGNDIANQSIVQMARKHDPQGHRTVGIITKADLINRGAEGRLADLAMNQGIHIERELPNVIEEIRHQLRETEANLESIGPKRSKVSDIRFFITRISMNYCQLVQAAVNGDYQGTLQLEASCFGTQTEHQFCITIPKWTTWRTEESKWSEDSMNEWVKNVYLSTRGRELPGSHNFVLLAELFREQSSPWEPLAQSHIHEVFATVNRWIQDAVVKTVPEARLRREIITICLRWLEDTRARADEELKKLIADENQHPITYNHYYTDNIQEARREGLLGPIENALQTLLKADAKTSASKSTDGSTKSISAMKAKIIVNMDQQACSEALICLNAYYKRKRDELTTRKRVLVASLAELQQN</sequence>
<dbReference type="InterPro" id="IPR027417">
    <property type="entry name" value="P-loop_NTPase"/>
</dbReference>
<dbReference type="Proteomes" id="UP001433268">
    <property type="component" value="Unassembled WGS sequence"/>
</dbReference>
<dbReference type="GeneID" id="92047365"/>
<evidence type="ECO:0000256" key="1">
    <source>
        <dbReference type="ARBA" id="ARBA00022741"/>
    </source>
</evidence>
<evidence type="ECO:0000313" key="5">
    <source>
        <dbReference type="Proteomes" id="UP001433268"/>
    </source>
</evidence>
<dbReference type="InterPro" id="IPR022812">
    <property type="entry name" value="Dynamin"/>
</dbReference>
<dbReference type="InterPro" id="IPR001401">
    <property type="entry name" value="Dynamin_GTPase"/>
</dbReference>
<dbReference type="EMBL" id="JAQQWN010000007">
    <property type="protein sequence ID" value="KAK8075327.1"/>
    <property type="molecule type" value="Genomic_DNA"/>
</dbReference>
<dbReference type="InterPro" id="IPR000375">
    <property type="entry name" value="Dynamin_stalk"/>
</dbReference>
<name>A0ABR1VVV5_9PEZI</name>
<evidence type="ECO:0000259" key="3">
    <source>
        <dbReference type="SMART" id="SM00053"/>
    </source>
</evidence>
<evidence type="ECO:0000256" key="2">
    <source>
        <dbReference type="ARBA" id="ARBA00023134"/>
    </source>
</evidence>
<dbReference type="PRINTS" id="PR00195">
    <property type="entry name" value="DYNAMIN"/>
</dbReference>
<dbReference type="SMART" id="SM00053">
    <property type="entry name" value="DYNc"/>
    <property type="match status" value="1"/>
</dbReference>
<reference evidence="4 5" key="1">
    <citation type="submission" date="2023-01" db="EMBL/GenBank/DDBJ databases">
        <title>Analysis of 21 Apiospora genomes using comparative genomics revels a genus with tremendous synthesis potential of carbohydrate active enzymes and secondary metabolites.</title>
        <authorList>
            <person name="Sorensen T."/>
        </authorList>
    </citation>
    <scope>NUCLEOTIDE SEQUENCE [LARGE SCALE GENOMIC DNA]</scope>
    <source>
        <strain evidence="4 5">CBS 114990</strain>
    </source>
</reference>
<dbReference type="RefSeq" id="XP_066666267.1">
    <property type="nucleotide sequence ID" value="XM_066814305.1"/>
</dbReference>
<keyword evidence="1" id="KW-0547">Nucleotide-binding</keyword>
<proteinExistence type="predicted"/>
<dbReference type="PANTHER" id="PTHR11566">
    <property type="entry name" value="DYNAMIN"/>
    <property type="match status" value="1"/>
</dbReference>
<feature type="domain" description="Dynamin GTPase" evidence="3">
    <location>
        <begin position="1"/>
        <end position="164"/>
    </location>
</feature>
<dbReference type="PANTHER" id="PTHR11566:SF21">
    <property type="entry name" value="DYNAMIN RELATED PROTEIN 1, ISOFORM A"/>
    <property type="match status" value="1"/>
</dbReference>
<accession>A0ABR1VVV5</accession>
<keyword evidence="5" id="KW-1185">Reference proteome</keyword>
<keyword evidence="2" id="KW-0342">GTP-binding</keyword>
<dbReference type="Pfam" id="PF00350">
    <property type="entry name" value="Dynamin_N"/>
    <property type="match status" value="1"/>
</dbReference>